<comment type="caution">
    <text evidence="2">The sequence shown here is derived from an EMBL/GenBank/DDBJ whole genome shotgun (WGS) entry which is preliminary data.</text>
</comment>
<dbReference type="SUPFAM" id="SSF48403">
    <property type="entry name" value="Ankyrin repeat"/>
    <property type="match status" value="1"/>
</dbReference>
<dbReference type="Pfam" id="PF13637">
    <property type="entry name" value="Ank_4"/>
    <property type="match status" value="2"/>
</dbReference>
<dbReference type="SMART" id="SM00248">
    <property type="entry name" value="ANK"/>
    <property type="match status" value="5"/>
</dbReference>
<gene>
    <name evidence="1" type="ORF">PFR001_LOCUS6568</name>
    <name evidence="2" type="ORF">PFR002_LOCUS4506</name>
</gene>
<evidence type="ECO:0000313" key="1">
    <source>
        <dbReference type="EMBL" id="CAH0491295.1"/>
    </source>
</evidence>
<accession>A0AAV0TLJ8</accession>
<dbReference type="InterPro" id="IPR052050">
    <property type="entry name" value="SecEffector_AnkRepeat"/>
</dbReference>
<evidence type="ECO:0000313" key="2">
    <source>
        <dbReference type="EMBL" id="CAI5722726.1"/>
    </source>
</evidence>
<dbReference type="InterPro" id="IPR002110">
    <property type="entry name" value="Ankyrin_rpt"/>
</dbReference>
<evidence type="ECO:0000313" key="3">
    <source>
        <dbReference type="Proteomes" id="UP001157938"/>
    </source>
</evidence>
<dbReference type="EMBL" id="CANTFK010000666">
    <property type="protein sequence ID" value="CAI5722726.1"/>
    <property type="molecule type" value="Genomic_DNA"/>
</dbReference>
<evidence type="ECO:0008006" key="5">
    <source>
        <dbReference type="Google" id="ProtNLM"/>
    </source>
</evidence>
<evidence type="ECO:0000313" key="4">
    <source>
        <dbReference type="Proteomes" id="UP001159659"/>
    </source>
</evidence>
<reference evidence="2" key="2">
    <citation type="submission" date="2022-12" db="EMBL/GenBank/DDBJ databases">
        <authorList>
            <person name="Webb A."/>
        </authorList>
    </citation>
    <scope>NUCLEOTIDE SEQUENCE</scope>
    <source>
        <strain evidence="2">Pf2</strain>
    </source>
</reference>
<dbReference type="Proteomes" id="UP001159659">
    <property type="component" value="Unassembled WGS sequence"/>
</dbReference>
<dbReference type="EMBL" id="CAKLBC010001333">
    <property type="protein sequence ID" value="CAH0491295.1"/>
    <property type="molecule type" value="Genomic_DNA"/>
</dbReference>
<dbReference type="Pfam" id="PF12796">
    <property type="entry name" value="Ank_2"/>
    <property type="match status" value="2"/>
</dbReference>
<proteinExistence type="predicted"/>
<reference evidence="1 3" key="1">
    <citation type="submission" date="2021-11" db="EMBL/GenBank/DDBJ databases">
        <authorList>
            <person name="Islam A."/>
            <person name="Islam S."/>
            <person name="Flora M.S."/>
            <person name="Rahman M."/>
            <person name="Ziaur R.M."/>
            <person name="Epstein J.H."/>
            <person name="Hassan M."/>
            <person name="Klassen M."/>
            <person name="Woodard K."/>
            <person name="Webb A."/>
            <person name="Webby R.J."/>
            <person name="El Zowalaty M.E."/>
        </authorList>
    </citation>
    <scope>NUCLEOTIDE SEQUENCE [LARGE SCALE GENOMIC DNA]</scope>
    <source>
        <strain evidence="1">Pf1</strain>
    </source>
</reference>
<dbReference type="AlphaFoldDB" id="A0AAV0TLJ8"/>
<dbReference type="PANTHER" id="PTHR46586">
    <property type="entry name" value="ANKYRIN REPEAT-CONTAINING PROTEIN"/>
    <property type="match status" value="1"/>
</dbReference>
<dbReference type="Proteomes" id="UP001157938">
    <property type="component" value="Unassembled WGS sequence"/>
</dbReference>
<protein>
    <recommendedName>
        <fullName evidence="5">Ankyrin repeat-containing domain</fullName>
    </recommendedName>
</protein>
<dbReference type="InterPro" id="IPR036770">
    <property type="entry name" value="Ankyrin_rpt-contain_sf"/>
</dbReference>
<dbReference type="PANTHER" id="PTHR46586:SF3">
    <property type="entry name" value="ANKYRIN REPEAT-CONTAINING PROTEIN"/>
    <property type="match status" value="1"/>
</dbReference>
<keyword evidence="3" id="KW-1185">Reference proteome</keyword>
<sequence length="658" mass="74732">MQKDKYIMLRTYSGETNYTKYLPVHCKSLPHVCRLIDEYLVDSINPQVLQDACEHGASSDDLEFIRKRTAPKWTNVVKAAARGGYLHVFEWMLERQDGCCPWEVDLRDVLAEAAAHGHLELMKWLYSRGIDNVGNKVFDRAATEGHLSIVQWLNKHTRLTGPSDILSGAARKGHFEVVQWLYENVCREQMASAMASAAINGHLEILQWLHQQVCCDGVCTTSIMDVAVSGGHFDVVKWLFENCNAGCSERAAETAASNGDLAMLQWLHQHFRPKCHSNVMDHAARGGQLHVLKWLHEQGYDGCTTNAMDASAKEGRLDIVQWLHENRNEGCTTNAMTSAAIQGHLHVVKWLHEYRSEGCNNSIMYWPVCEGHLEVVKWLVEHKPEMCLDDLMEEAAWRGHLDVVVYLDENTTQRGSEWGLGAVAKEGYAKVAIALMRRHSGIFRRGMYSCFLRLLNQLSNEGDTPASPLWNELLRMLEIFHSDECSAGVITLLDLALQRGYLVMARQFFDRRSEQEKCQYVAIAADHNNIVLMRWMIENGAPLSVHTAISLASSHVIDRRYVEVTWWLSESDRVVVIRIALENNVRKLLLWVLHNTVFEDVTSRNAIRSALTRADNVTAHWLCDYLSNDDTRSWCFPLHQEKSSAGTQFTRAASADRS</sequence>
<organism evidence="2 4">
    <name type="scientific">Peronospora farinosa</name>
    <dbReference type="NCBI Taxonomy" id="134698"/>
    <lineage>
        <taxon>Eukaryota</taxon>
        <taxon>Sar</taxon>
        <taxon>Stramenopiles</taxon>
        <taxon>Oomycota</taxon>
        <taxon>Peronosporomycetes</taxon>
        <taxon>Peronosporales</taxon>
        <taxon>Peronosporaceae</taxon>
        <taxon>Peronospora</taxon>
    </lineage>
</organism>
<name>A0AAV0TLJ8_9STRA</name>
<dbReference type="Gene3D" id="1.25.40.20">
    <property type="entry name" value="Ankyrin repeat-containing domain"/>
    <property type="match status" value="4"/>
</dbReference>